<dbReference type="InterPro" id="IPR002881">
    <property type="entry name" value="DUF58"/>
</dbReference>
<dbReference type="PANTHER" id="PTHR33608">
    <property type="entry name" value="BLL2464 PROTEIN"/>
    <property type="match status" value="1"/>
</dbReference>
<evidence type="ECO:0000313" key="3">
    <source>
        <dbReference type="EMBL" id="ADI31496.1"/>
    </source>
</evidence>
<dbReference type="AlphaFoldDB" id="D7DBE9"/>
<dbReference type="eggNOG" id="arCOG02742">
    <property type="taxonomic scope" value="Archaea"/>
</dbReference>
<feature type="transmembrane region" description="Helical" evidence="1">
    <location>
        <begin position="35"/>
        <end position="55"/>
    </location>
</feature>
<organism evidence="3 4">
    <name type="scientific">Staphylothermus hellenicus (strain DSM 12710 / JCM 10830 / BK20S6-10-b1 / P8)</name>
    <dbReference type="NCBI Taxonomy" id="591019"/>
    <lineage>
        <taxon>Archaea</taxon>
        <taxon>Thermoproteota</taxon>
        <taxon>Thermoprotei</taxon>
        <taxon>Desulfurococcales</taxon>
        <taxon>Desulfurococcaceae</taxon>
        <taxon>Staphylothermus</taxon>
    </lineage>
</organism>
<sequence>MRESGISATSNLYVLLGLAGLLASLDIWLNKTITAYTLYIVGIVIAIILGTRLLVELSARQIYRLEIRREFLDPLVEKNKVRIKIVFRNNSSIPLFYVSINDLYPSLFKLVEGSNTVSATLLPYSGFEYEYIVETILGKHTFHGLEIIVKDPLGLFNYKTTIDPEKKIVNIKPKPAAFPRRVLSVWTRRGLGMGKARMRGLGQEFYELREYFPGDDYRLIDWKSFARLRKLYVKEFEREANLSVVFVIDVSPDSMRGIIGSTPLEDMARISAGLSKILLERGDWVGVVIRGGKIVRSGYGRGRIHFTRIINSLSNIDWDIKEPGISLGELILNEASKLPRRAKTLFFVLTTLLNKYEADELINASSKLRSLGHLVFIVQLIPELYEEKYLKGLESAIFSGLTLDRYVLSKQIREYLGRRGVKVVSVGPDDIYVMIYRLIESYRAVIV</sequence>
<dbReference type="Proteomes" id="UP000002573">
    <property type="component" value="Chromosome"/>
</dbReference>
<feature type="transmembrane region" description="Helical" evidence="1">
    <location>
        <begin position="12"/>
        <end position="29"/>
    </location>
</feature>
<dbReference type="Pfam" id="PF01882">
    <property type="entry name" value="DUF58"/>
    <property type="match status" value="1"/>
</dbReference>
<keyword evidence="1" id="KW-1133">Transmembrane helix</keyword>
<accession>D7DBE9</accession>
<reference evidence="3 4" key="2">
    <citation type="journal article" date="2011" name="Stand. Genomic Sci.">
        <title>Complete genome sequence of Staphylothermus hellenicus P8.</title>
        <authorList>
            <person name="Anderson I."/>
            <person name="Wirth R."/>
            <person name="Lucas S."/>
            <person name="Copeland A."/>
            <person name="Lapidus A."/>
            <person name="Cheng J.F."/>
            <person name="Goodwin L."/>
            <person name="Pitluck S."/>
            <person name="Davenport K."/>
            <person name="Detter J.C."/>
            <person name="Han C."/>
            <person name="Tapia R."/>
            <person name="Land M."/>
            <person name="Hauser L."/>
            <person name="Pati A."/>
            <person name="Mikhailova N."/>
            <person name="Woyke T."/>
            <person name="Klenk H.P."/>
            <person name="Kyrpides N."/>
            <person name="Ivanova N."/>
        </authorList>
    </citation>
    <scope>NUCLEOTIDE SEQUENCE [LARGE SCALE GENOMIC DNA]</scope>
    <source>
        <strain evidence="4">DSM 12710 / JCM 10830 / BK20S6-10-b1 / P8</strain>
    </source>
</reference>
<keyword evidence="1" id="KW-0472">Membrane</keyword>
<dbReference type="EMBL" id="CP002051">
    <property type="protein sequence ID" value="ADI31496.1"/>
    <property type="molecule type" value="Genomic_DNA"/>
</dbReference>
<keyword evidence="1" id="KW-0812">Transmembrane</keyword>
<dbReference type="RefSeq" id="WP_013142694.1">
    <property type="nucleotide sequence ID" value="NC_014205.1"/>
</dbReference>
<evidence type="ECO:0000313" key="4">
    <source>
        <dbReference type="Proteomes" id="UP000002573"/>
    </source>
</evidence>
<dbReference type="KEGG" id="shc:Shell_0364"/>
<gene>
    <name evidence="3" type="ordered locus">Shell_0364</name>
</gene>
<dbReference type="PANTHER" id="PTHR33608:SF6">
    <property type="entry name" value="BLL2464 PROTEIN"/>
    <property type="match status" value="1"/>
</dbReference>
<dbReference type="OrthoDB" id="19186at2157"/>
<reference evidence="4" key="1">
    <citation type="submission" date="2010-05" db="EMBL/GenBank/DDBJ databases">
        <title>Complete sequence of Staphylothermus hellenicus DSM 12710.</title>
        <authorList>
            <consortium name="US DOE Joint Genome Institute"/>
            <person name="Lucas S."/>
            <person name="Copeland A."/>
            <person name="Lapidus A."/>
            <person name="Cheng J.-F."/>
            <person name="Bruce D."/>
            <person name="Goodwin L."/>
            <person name="Pitluck S."/>
            <person name="Davenport K."/>
            <person name="Detter J.C."/>
            <person name="Han C."/>
            <person name="Tapia R."/>
            <person name="Larimer F."/>
            <person name="Land M."/>
            <person name="Hauser L."/>
            <person name="Kyrpides N."/>
            <person name="Mikhailova N."/>
            <person name="Anderson I.J."/>
            <person name="Woyke T."/>
        </authorList>
    </citation>
    <scope>NUCLEOTIDE SEQUENCE [LARGE SCALE GENOMIC DNA]</scope>
    <source>
        <strain evidence="4">DSM 12710 / JCM 10830 / BK20S6-10-b1 / P8</strain>
    </source>
</reference>
<keyword evidence="4" id="KW-1185">Reference proteome</keyword>
<evidence type="ECO:0000259" key="2">
    <source>
        <dbReference type="Pfam" id="PF01882"/>
    </source>
</evidence>
<dbReference type="HOGENOM" id="CLU_625015_0_0_2"/>
<evidence type="ECO:0000256" key="1">
    <source>
        <dbReference type="SAM" id="Phobius"/>
    </source>
</evidence>
<protein>
    <recommendedName>
        <fullName evidence="2">DUF58 domain-containing protein</fullName>
    </recommendedName>
</protein>
<dbReference type="GeneID" id="9233653"/>
<name>D7DBE9_STAHD</name>
<dbReference type="STRING" id="591019.Shell_0364"/>
<proteinExistence type="predicted"/>
<feature type="domain" description="DUF58" evidence="2">
    <location>
        <begin position="207"/>
        <end position="363"/>
    </location>
</feature>